<reference evidence="1 2" key="1">
    <citation type="submission" date="2016-10" db="EMBL/GenBank/DDBJ databases">
        <authorList>
            <person name="de Groot N.N."/>
        </authorList>
    </citation>
    <scope>NUCLEOTIDE SEQUENCE [LARGE SCALE GENOMIC DNA]</scope>
    <source>
        <strain evidence="1 2">DSM 18346</strain>
    </source>
</reference>
<keyword evidence="2" id="KW-1185">Reference proteome</keyword>
<dbReference type="Proteomes" id="UP000198718">
    <property type="component" value="Unassembled WGS sequence"/>
</dbReference>
<evidence type="ECO:0008006" key="3">
    <source>
        <dbReference type="Google" id="ProtNLM"/>
    </source>
</evidence>
<evidence type="ECO:0000313" key="2">
    <source>
        <dbReference type="Proteomes" id="UP000198718"/>
    </source>
</evidence>
<organism evidence="1 2">
    <name type="scientific">Natronincola ferrireducens</name>
    <dbReference type="NCBI Taxonomy" id="393762"/>
    <lineage>
        <taxon>Bacteria</taxon>
        <taxon>Bacillati</taxon>
        <taxon>Bacillota</taxon>
        <taxon>Clostridia</taxon>
        <taxon>Peptostreptococcales</taxon>
        <taxon>Natronincolaceae</taxon>
        <taxon>Natronincola</taxon>
    </lineage>
</organism>
<name>A0A1G8ZDC4_9FIRM</name>
<accession>A0A1G8ZDC4</accession>
<dbReference type="CDD" id="cd02208">
    <property type="entry name" value="cupin_RmlC-like"/>
    <property type="match status" value="1"/>
</dbReference>
<dbReference type="STRING" id="393762.SAMN05660472_00795"/>
<dbReference type="EMBL" id="FNFP01000001">
    <property type="protein sequence ID" value="SDK12180.1"/>
    <property type="molecule type" value="Genomic_DNA"/>
</dbReference>
<sequence length="95" mass="10808">MMGEGCEGELEAIHLEGNQSNSMSFHSREEFSQNVEAIYCVKGQVKLKISIDNSMILDEGDIILITKKGNFSDLQLEMYNLKDEKAHLIRTSIHY</sequence>
<proteinExistence type="predicted"/>
<protein>
    <recommendedName>
        <fullName evidence="3">Cupin domain-containing protein</fullName>
    </recommendedName>
</protein>
<gene>
    <name evidence="1" type="ORF">SAMN05660472_00795</name>
</gene>
<dbReference type="AlphaFoldDB" id="A0A1G8ZDC4"/>
<evidence type="ECO:0000313" key="1">
    <source>
        <dbReference type="EMBL" id="SDK12180.1"/>
    </source>
</evidence>